<gene>
    <name evidence="1" type="ORF">HNR65_001319</name>
</gene>
<dbReference type="Proteomes" id="UP000525298">
    <property type="component" value="Unassembled WGS sequence"/>
</dbReference>
<name>A0A7W0C896_9BACT</name>
<evidence type="ECO:0000313" key="1">
    <source>
        <dbReference type="EMBL" id="MBA2880993.1"/>
    </source>
</evidence>
<accession>A0A7W0C896</accession>
<organism evidence="1 2">
    <name type="scientific">Desulfosalsimonas propionicica</name>
    <dbReference type="NCBI Taxonomy" id="332175"/>
    <lineage>
        <taxon>Bacteria</taxon>
        <taxon>Pseudomonadati</taxon>
        <taxon>Thermodesulfobacteriota</taxon>
        <taxon>Desulfobacteria</taxon>
        <taxon>Desulfobacterales</taxon>
        <taxon>Desulfosalsimonadaceae</taxon>
        <taxon>Desulfosalsimonas</taxon>
    </lineage>
</organism>
<comment type="caution">
    <text evidence="1">The sequence shown here is derived from an EMBL/GenBank/DDBJ whole genome shotgun (WGS) entry which is preliminary data.</text>
</comment>
<reference evidence="1 2" key="1">
    <citation type="submission" date="2020-07" db="EMBL/GenBank/DDBJ databases">
        <title>Genomic Encyclopedia of Type Strains, Phase IV (KMG-IV): sequencing the most valuable type-strain genomes for metagenomic binning, comparative biology and taxonomic classification.</title>
        <authorList>
            <person name="Goeker M."/>
        </authorList>
    </citation>
    <scope>NUCLEOTIDE SEQUENCE [LARGE SCALE GENOMIC DNA]</scope>
    <source>
        <strain evidence="1 2">DSM 17721</strain>
    </source>
</reference>
<evidence type="ECO:0000313" key="2">
    <source>
        <dbReference type="Proteomes" id="UP000525298"/>
    </source>
</evidence>
<keyword evidence="2" id="KW-1185">Reference proteome</keyword>
<protein>
    <submittedName>
        <fullName evidence="1">Uncharacterized protein</fullName>
    </submittedName>
</protein>
<dbReference type="AlphaFoldDB" id="A0A7W0C896"/>
<dbReference type="EMBL" id="JACDUS010000003">
    <property type="protein sequence ID" value="MBA2880993.1"/>
    <property type="molecule type" value="Genomic_DNA"/>
</dbReference>
<sequence length="58" mass="6911">MIFRHQAEAFTSARNWSFNHLKFEGTVKSLILDGAVKSSRSRLAQFRRMQRTYPYVKF</sequence>
<proteinExistence type="predicted"/>